<dbReference type="OrthoDB" id="5381604at2"/>
<evidence type="ECO:0000259" key="1">
    <source>
        <dbReference type="SMART" id="SM00635"/>
    </source>
</evidence>
<keyword evidence="2" id="KW-0378">Hydrolase</keyword>
<accession>A0A4P6YBQ3</accession>
<dbReference type="Pfam" id="PF22359">
    <property type="entry name" value="Big-like"/>
    <property type="match status" value="1"/>
</dbReference>
<dbReference type="Proteomes" id="UP000291124">
    <property type="component" value="Chromosome"/>
</dbReference>
<gene>
    <name evidence="2" type="ORF">E1750_04360</name>
</gene>
<dbReference type="InterPro" id="IPR008964">
    <property type="entry name" value="Invasin/intimin_cell_adhesion"/>
</dbReference>
<dbReference type="SUPFAM" id="SSF49373">
    <property type="entry name" value="Invasin/intimin cell-adhesion fragments"/>
    <property type="match status" value="1"/>
</dbReference>
<dbReference type="InterPro" id="IPR008979">
    <property type="entry name" value="Galactose-bd-like_sf"/>
</dbReference>
<feature type="domain" description="BIG2" evidence="1">
    <location>
        <begin position="209"/>
        <end position="290"/>
    </location>
</feature>
<dbReference type="Gene3D" id="2.60.120.430">
    <property type="entry name" value="Galactose-binding lectin"/>
    <property type="match status" value="3"/>
</dbReference>
<keyword evidence="3" id="KW-1185">Reference proteome</keyword>
<dbReference type="InterPro" id="IPR054604">
    <property type="entry name" value="SbsC_Big-like"/>
</dbReference>
<dbReference type="Gene3D" id="2.60.40.1080">
    <property type="match status" value="1"/>
</dbReference>
<evidence type="ECO:0000313" key="2">
    <source>
        <dbReference type="EMBL" id="QBN18067.1"/>
    </source>
</evidence>
<dbReference type="SMART" id="SM00635">
    <property type="entry name" value="BID_2"/>
    <property type="match status" value="1"/>
</dbReference>
<protein>
    <submittedName>
        <fullName evidence="2">Glycosyl hydrolase family 16</fullName>
    </submittedName>
</protein>
<evidence type="ECO:0000313" key="3">
    <source>
        <dbReference type="Proteomes" id="UP000291124"/>
    </source>
</evidence>
<dbReference type="SUPFAM" id="SSF49785">
    <property type="entry name" value="Galactose-binding domain-like"/>
    <property type="match status" value="1"/>
</dbReference>
<dbReference type="GO" id="GO:0016787">
    <property type="term" value="F:hydrolase activity"/>
    <property type="evidence" value="ECO:0007669"/>
    <property type="project" value="UniProtKB-KW"/>
</dbReference>
<dbReference type="KEGG" id="fnk:E1750_04360"/>
<organism evidence="2 3">
    <name type="scientific">Flavobacterium nackdongense</name>
    <dbReference type="NCBI Taxonomy" id="2547394"/>
    <lineage>
        <taxon>Bacteria</taxon>
        <taxon>Pseudomonadati</taxon>
        <taxon>Bacteroidota</taxon>
        <taxon>Flavobacteriia</taxon>
        <taxon>Flavobacteriales</taxon>
        <taxon>Flavobacteriaceae</taxon>
        <taxon>Flavobacterium</taxon>
    </lineage>
</organism>
<dbReference type="EMBL" id="CP037933">
    <property type="protein sequence ID" value="QBN18067.1"/>
    <property type="molecule type" value="Genomic_DNA"/>
</dbReference>
<dbReference type="AlphaFoldDB" id="A0A4P6YBQ3"/>
<proteinExistence type="predicted"/>
<dbReference type="InterPro" id="IPR003343">
    <property type="entry name" value="Big_2"/>
</dbReference>
<sequence length="629" mass="67265">MRTILEIKLNKAVFALMGLLLVWGCQNDDADLQPAKYSVNPDVFIDTFSPGLNFAAFGGTVILGFQVDDQVSYNKTAASMRFDVPNVNDPAGAYVGGSYFTEVGRDLSGYDALTFWAKSTQSATIDVIGFGNDFGANKYQTSISGLTLSTVWKKYIIPIPDPSKLKIEKGMLFVSEGPENGKGYTFWLDEVKFEKLGTISAGQGAILNGANKVETSFIGVTLPIDGLTASFSLPNGVNQNVNLTPAYFVFTSSNPSVATVDELGIVKVIGAGTAVITAKLGDSTAKGSLTINSAGTYVPAPIPTQDASKVISIFTEKYPNIPVDYYNGYWQPYQTTKSADFTVNGDNVLNYTNFNFVGIQFSSPTVDASVMSHLHIDLYMPNAIAAGSVFKVQLVDFGADGVAGGTDDKSSVVSFSSPTLVTKSWIGLNIPLSSYTGLTSKTHIGQIIFEGTNITNFYADNIYFYNDGSIIPATPTTAAPTPTVPTANVTSVFSDAYTNVAGTDFNPNWGQATVVTQVPIAGNNTLKYANLNYQGIQLGSSVNVTSKTQLHLDYYSSNSSSLKVYLISPGPVEKAFTLTVPTGPAPSVNGWRSIDIPLTAFSPVNLGNIIQLKFDGNGTIFLDNIYFRN</sequence>
<dbReference type="RefSeq" id="WP_133275596.1">
    <property type="nucleotide sequence ID" value="NZ_CP037933.1"/>
</dbReference>
<reference evidence="3" key="1">
    <citation type="submission" date="2019-03" db="EMBL/GenBank/DDBJ databases">
        <title>Flavobacterium sp.</title>
        <authorList>
            <person name="Kim H."/>
        </authorList>
    </citation>
    <scope>NUCLEOTIDE SEQUENCE [LARGE SCALE GENOMIC DNA]</scope>
    <source>
        <strain evidence="3">GS13</strain>
    </source>
</reference>
<name>A0A4P6YBQ3_9FLAO</name>